<sequence length="256" mass="28926">MALRLASWNVNGIRSCLKQGFEDWLASERIDIACLQEVKAAQDVLGPLALNGYTAYWNPAEKAGYSGTAFLVSERIKVLNVSHGIGVPEIDREGRVQTLETADFILVNIYAPHSQRELARLGYKLDFCKALNTYLKTLQVRGKPLVLTGDLNVAHKEIDLANPKANKKNAGFLPEERAWMDELEGLGYTDVFRHHCAEPGHYTWWSQRVGVREKNIGWRIDYFMADMAFMHHVTGCHLQPQQRGSDHCPVILDTSF</sequence>
<evidence type="ECO:0000256" key="2">
    <source>
        <dbReference type="ARBA" id="ARBA00022723"/>
    </source>
</evidence>
<accession>A0A6N4R5A9</accession>
<feature type="binding site" evidence="6">
    <location>
        <position position="246"/>
    </location>
    <ligand>
        <name>Mg(2+)</name>
        <dbReference type="ChEBI" id="CHEBI:18420"/>
        <label>1</label>
    </ligand>
</feature>
<feature type="binding site" evidence="6">
    <location>
        <position position="152"/>
    </location>
    <ligand>
        <name>Mg(2+)</name>
        <dbReference type="ChEBI" id="CHEBI:18420"/>
        <label>1</label>
    </ligand>
</feature>
<dbReference type="PROSITE" id="PS51435">
    <property type="entry name" value="AP_NUCLEASE_F1_4"/>
    <property type="match status" value="1"/>
</dbReference>
<dbReference type="NCBIfam" id="TIGR00195">
    <property type="entry name" value="exoDNase_III"/>
    <property type="match status" value="1"/>
</dbReference>
<evidence type="ECO:0000256" key="3">
    <source>
        <dbReference type="ARBA" id="ARBA00022801"/>
    </source>
</evidence>
<evidence type="ECO:0000313" key="10">
    <source>
        <dbReference type="Proteomes" id="UP000320948"/>
    </source>
</evidence>
<keyword evidence="6" id="KW-0464">Manganese</keyword>
<dbReference type="InterPro" id="IPR036691">
    <property type="entry name" value="Endo/exonu/phosph_ase_sf"/>
</dbReference>
<feature type="binding site" evidence="6">
    <location>
        <position position="247"/>
    </location>
    <ligand>
        <name>Mg(2+)</name>
        <dbReference type="ChEBI" id="CHEBI:18420"/>
        <label>1</label>
    </ligand>
</feature>
<dbReference type="InterPro" id="IPR004808">
    <property type="entry name" value="AP_endonuc_1"/>
</dbReference>
<dbReference type="EMBL" id="VAFM01000001">
    <property type="protein sequence ID" value="TKW61876.1"/>
    <property type="molecule type" value="Genomic_DNA"/>
</dbReference>
<dbReference type="InterPro" id="IPR005135">
    <property type="entry name" value="Endo/exonuclease/phosphatase"/>
</dbReference>
<feature type="binding site" evidence="6">
    <location>
        <position position="9"/>
    </location>
    <ligand>
        <name>Mg(2+)</name>
        <dbReference type="ChEBI" id="CHEBI:18420"/>
        <label>1</label>
    </ligand>
</feature>
<evidence type="ECO:0000256" key="4">
    <source>
        <dbReference type="ARBA" id="ARBA00022842"/>
    </source>
</evidence>
<organism evidence="9 10">
    <name type="scientific">Blastochloris viridis</name>
    <name type="common">Rhodopseudomonas viridis</name>
    <dbReference type="NCBI Taxonomy" id="1079"/>
    <lineage>
        <taxon>Bacteria</taxon>
        <taxon>Pseudomonadati</taxon>
        <taxon>Pseudomonadota</taxon>
        <taxon>Alphaproteobacteria</taxon>
        <taxon>Hyphomicrobiales</taxon>
        <taxon>Blastochloridaceae</taxon>
        <taxon>Blastochloris</taxon>
    </lineage>
</organism>
<dbReference type="PANTHER" id="PTHR22748">
    <property type="entry name" value="AP ENDONUCLEASE"/>
    <property type="match status" value="1"/>
</dbReference>
<feature type="active site" evidence="5">
    <location>
        <position position="110"/>
    </location>
</feature>
<reference evidence="9 10" key="1">
    <citation type="journal article" date="2017" name="Nat. Commun.">
        <title>In situ click chemistry generation of cyclooxygenase-2 inhibitors.</title>
        <authorList>
            <person name="Bhardwaj A."/>
            <person name="Kaur J."/>
            <person name="Wuest M."/>
            <person name="Wuest F."/>
        </authorList>
    </citation>
    <scope>NUCLEOTIDE SEQUENCE [LARGE SCALE GENOMIC DNA]</scope>
    <source>
        <strain evidence="9">S2_018_000_R2_106</strain>
    </source>
</reference>
<comment type="cofactor">
    <cofactor evidence="6">
        <name>Mg(2+)</name>
        <dbReference type="ChEBI" id="CHEBI:18420"/>
    </cofactor>
    <cofactor evidence="6">
        <name>Mn(2+)</name>
        <dbReference type="ChEBI" id="CHEBI:29035"/>
    </cofactor>
    <text evidence="6">Probably binds two magnesium or manganese ions per subunit.</text>
</comment>
<feature type="binding site" evidence="6">
    <location>
        <position position="37"/>
    </location>
    <ligand>
        <name>Mg(2+)</name>
        <dbReference type="ChEBI" id="CHEBI:18420"/>
        <label>1</label>
    </ligand>
</feature>
<evidence type="ECO:0000313" key="9">
    <source>
        <dbReference type="EMBL" id="TKW61876.1"/>
    </source>
</evidence>
<dbReference type="GO" id="GO:0008081">
    <property type="term" value="F:phosphoric diester hydrolase activity"/>
    <property type="evidence" value="ECO:0007669"/>
    <property type="project" value="TreeGrafter"/>
</dbReference>
<dbReference type="AlphaFoldDB" id="A0A6N4R5A9"/>
<dbReference type="EC" id="3.1.11.2" evidence="9"/>
<feature type="domain" description="Endonuclease/exonuclease/phosphatase" evidence="8">
    <location>
        <begin position="6"/>
        <end position="247"/>
    </location>
</feature>
<evidence type="ECO:0000256" key="5">
    <source>
        <dbReference type="PIRSR" id="PIRSR604808-1"/>
    </source>
</evidence>
<proteinExistence type="inferred from homology"/>
<keyword evidence="4 6" id="KW-0460">Magnesium</keyword>
<dbReference type="GO" id="GO:0046872">
    <property type="term" value="F:metal ion binding"/>
    <property type="evidence" value="ECO:0007669"/>
    <property type="project" value="UniProtKB-KW"/>
</dbReference>
<evidence type="ECO:0000259" key="8">
    <source>
        <dbReference type="Pfam" id="PF03372"/>
    </source>
</evidence>
<gene>
    <name evidence="9" type="primary">xth</name>
    <name evidence="9" type="ORF">DI628_04450</name>
</gene>
<dbReference type="NCBIfam" id="TIGR00633">
    <property type="entry name" value="xth"/>
    <property type="match status" value="1"/>
</dbReference>
<protein>
    <submittedName>
        <fullName evidence="9">Exodeoxyribonuclease III</fullName>
        <ecNumber evidence="9">3.1.11.2</ecNumber>
    </submittedName>
</protein>
<feature type="active site" description="Proton donor/acceptor" evidence="5">
    <location>
        <position position="150"/>
    </location>
</feature>
<dbReference type="Pfam" id="PF03372">
    <property type="entry name" value="Exo_endo_phos"/>
    <property type="match status" value="1"/>
</dbReference>
<dbReference type="Gene3D" id="3.60.10.10">
    <property type="entry name" value="Endonuclease/exonuclease/phosphatase"/>
    <property type="match status" value="1"/>
</dbReference>
<dbReference type="GO" id="GO:0003906">
    <property type="term" value="F:DNA-(apurinic or apyrimidinic site) endonuclease activity"/>
    <property type="evidence" value="ECO:0007669"/>
    <property type="project" value="TreeGrafter"/>
</dbReference>
<feature type="active site" description="Proton acceptor" evidence="5">
    <location>
        <position position="247"/>
    </location>
</feature>
<keyword evidence="2 6" id="KW-0479">Metal-binding</keyword>
<feature type="site" description="Interaction with DNA substrate" evidence="7">
    <location>
        <position position="247"/>
    </location>
</feature>
<comment type="caution">
    <text evidence="9">The sequence shown here is derived from an EMBL/GenBank/DDBJ whole genome shotgun (WGS) entry which is preliminary data.</text>
</comment>
<dbReference type="GO" id="GO:0008311">
    <property type="term" value="F:double-stranded DNA 3'-5' DNA exonuclease activity"/>
    <property type="evidence" value="ECO:0007669"/>
    <property type="project" value="UniProtKB-EC"/>
</dbReference>
<feature type="site" description="Transition state stabilizer" evidence="7">
    <location>
        <position position="152"/>
    </location>
</feature>
<name>A0A6N4R5A9_BLAVI</name>
<keyword evidence="3 9" id="KW-0378">Hydrolase</keyword>
<dbReference type="GO" id="GO:0006284">
    <property type="term" value="P:base-excision repair"/>
    <property type="evidence" value="ECO:0007669"/>
    <property type="project" value="TreeGrafter"/>
</dbReference>
<dbReference type="SUPFAM" id="SSF56219">
    <property type="entry name" value="DNase I-like"/>
    <property type="match status" value="1"/>
</dbReference>
<dbReference type="PANTHER" id="PTHR22748:SF6">
    <property type="entry name" value="DNA-(APURINIC OR APYRIMIDINIC SITE) ENDONUCLEASE"/>
    <property type="match status" value="1"/>
</dbReference>
<feature type="binding site" evidence="6">
    <location>
        <position position="150"/>
    </location>
    <ligand>
        <name>Mg(2+)</name>
        <dbReference type="ChEBI" id="CHEBI:18420"/>
        <label>1</label>
    </ligand>
</feature>
<evidence type="ECO:0000256" key="1">
    <source>
        <dbReference type="ARBA" id="ARBA00007092"/>
    </source>
</evidence>
<comment type="similarity">
    <text evidence="1">Belongs to the DNA repair enzymes AP/ExoA family.</text>
</comment>
<evidence type="ECO:0000256" key="7">
    <source>
        <dbReference type="PIRSR" id="PIRSR604808-3"/>
    </source>
</evidence>
<dbReference type="Proteomes" id="UP000320948">
    <property type="component" value="Unassembled WGS sequence"/>
</dbReference>
<evidence type="ECO:0000256" key="6">
    <source>
        <dbReference type="PIRSR" id="PIRSR604808-2"/>
    </source>
</evidence>
<feature type="site" description="Important for catalytic activity" evidence="7">
    <location>
        <position position="221"/>
    </location>
</feature>